<sequence length="374" mass="43209">MNHQVQQNRPFFEHLHKDARDTIYDFIPTESLPPFTLNSEYAGFALSCKTAKKELEKVACSRFIKRMQGARIEHPWDSQLIRLMDILLVRERRELIQSLGDSLNSEAAVFRRLFEDLVHPTRQIISLDIQPLRPFALNHLQNVLFSFPSDPWAIYGGQTKRIGPPEKLTNLMVNLHLLVADRVTFFFCRSHKQRQRSIPITRYVFPGGGQLDKDAFDICLESLVKHIMETNKQTDSSRPKVLSRRIALAWDHRRPSTKDPAALFNIPVDLKGAYNTYNLETSFAPVRDRLSDRVSPKQRHWPVRYRIRSPDSSCGEYGIMHSQRGWNVGPDQDLKQLFQSKQEILCSATEFAGQIVHGGPRLGWLQYPPFFADS</sequence>
<accession>A0A6A6UZP9</accession>
<dbReference type="Proteomes" id="UP000799440">
    <property type="component" value="Unassembled WGS sequence"/>
</dbReference>
<organism evidence="1 2">
    <name type="scientific">Sporormia fimetaria CBS 119925</name>
    <dbReference type="NCBI Taxonomy" id="1340428"/>
    <lineage>
        <taxon>Eukaryota</taxon>
        <taxon>Fungi</taxon>
        <taxon>Dikarya</taxon>
        <taxon>Ascomycota</taxon>
        <taxon>Pezizomycotina</taxon>
        <taxon>Dothideomycetes</taxon>
        <taxon>Pleosporomycetidae</taxon>
        <taxon>Pleosporales</taxon>
        <taxon>Sporormiaceae</taxon>
        <taxon>Sporormia</taxon>
    </lineage>
</organism>
<gene>
    <name evidence="1" type="ORF">M011DRAFT_489963</name>
</gene>
<reference evidence="1" key="1">
    <citation type="journal article" date="2020" name="Stud. Mycol.">
        <title>101 Dothideomycetes genomes: a test case for predicting lifestyles and emergence of pathogens.</title>
        <authorList>
            <person name="Haridas S."/>
            <person name="Albert R."/>
            <person name="Binder M."/>
            <person name="Bloem J."/>
            <person name="Labutti K."/>
            <person name="Salamov A."/>
            <person name="Andreopoulos B."/>
            <person name="Baker S."/>
            <person name="Barry K."/>
            <person name="Bills G."/>
            <person name="Bluhm B."/>
            <person name="Cannon C."/>
            <person name="Castanera R."/>
            <person name="Culley D."/>
            <person name="Daum C."/>
            <person name="Ezra D."/>
            <person name="Gonzalez J."/>
            <person name="Henrissat B."/>
            <person name="Kuo A."/>
            <person name="Liang C."/>
            <person name="Lipzen A."/>
            <person name="Lutzoni F."/>
            <person name="Magnuson J."/>
            <person name="Mondo S."/>
            <person name="Nolan M."/>
            <person name="Ohm R."/>
            <person name="Pangilinan J."/>
            <person name="Park H.-J."/>
            <person name="Ramirez L."/>
            <person name="Alfaro M."/>
            <person name="Sun H."/>
            <person name="Tritt A."/>
            <person name="Yoshinaga Y."/>
            <person name="Zwiers L.-H."/>
            <person name="Turgeon B."/>
            <person name="Goodwin S."/>
            <person name="Spatafora J."/>
            <person name="Crous P."/>
            <person name="Grigoriev I."/>
        </authorList>
    </citation>
    <scope>NUCLEOTIDE SEQUENCE</scope>
    <source>
        <strain evidence="1">CBS 119925</strain>
    </source>
</reference>
<dbReference type="OrthoDB" id="3711359at2759"/>
<protein>
    <submittedName>
        <fullName evidence="1">Uncharacterized protein</fullName>
    </submittedName>
</protein>
<evidence type="ECO:0000313" key="1">
    <source>
        <dbReference type="EMBL" id="KAF2743223.1"/>
    </source>
</evidence>
<dbReference type="AlphaFoldDB" id="A0A6A6UZP9"/>
<proteinExistence type="predicted"/>
<dbReference type="EMBL" id="MU006599">
    <property type="protein sequence ID" value="KAF2743223.1"/>
    <property type="molecule type" value="Genomic_DNA"/>
</dbReference>
<name>A0A6A6UZP9_9PLEO</name>
<evidence type="ECO:0000313" key="2">
    <source>
        <dbReference type="Proteomes" id="UP000799440"/>
    </source>
</evidence>
<keyword evidence="2" id="KW-1185">Reference proteome</keyword>